<organism evidence="1 2">
    <name type="scientific">Aristaeella hokkaidonensis</name>
    <dbReference type="NCBI Taxonomy" id="3046382"/>
    <lineage>
        <taxon>Bacteria</taxon>
        <taxon>Bacillati</taxon>
        <taxon>Bacillota</taxon>
        <taxon>Clostridia</taxon>
        <taxon>Eubacteriales</taxon>
        <taxon>Aristaeellaceae</taxon>
        <taxon>Aristaeella</taxon>
    </lineage>
</organism>
<proteinExistence type="predicted"/>
<dbReference type="EMBL" id="CP068393">
    <property type="protein sequence ID" value="QUC66705.1"/>
    <property type="molecule type" value="Genomic_DNA"/>
</dbReference>
<accession>A0AC61N2F9</accession>
<evidence type="ECO:0000313" key="2">
    <source>
        <dbReference type="Proteomes" id="UP000682782"/>
    </source>
</evidence>
<reference evidence="1" key="1">
    <citation type="submission" date="2021-01" db="EMBL/GenBank/DDBJ databases">
        <title>Complete genome sequence of Clostridiales bacterium R-7.</title>
        <authorList>
            <person name="Mahoney-Kurpe S.C."/>
            <person name="Palevich N."/>
            <person name="Koike S."/>
            <person name="Moon C.D."/>
            <person name="Attwood G.T."/>
        </authorList>
    </citation>
    <scope>NUCLEOTIDE SEQUENCE</scope>
    <source>
        <strain evidence="1">R-7</strain>
    </source>
</reference>
<dbReference type="Proteomes" id="UP000682782">
    <property type="component" value="Chromosome"/>
</dbReference>
<name>A0AC61N2F9_9FIRM</name>
<keyword evidence="2" id="KW-1185">Reference proteome</keyword>
<sequence>MSWKLRIILILLVFFADLFSFHQIRRGKMSLNHSLLWILISIVLLLIAVFPSIAFWLAGMMGIGTPVNLVFLFFAFFSIILFIYLTNVISKGDRINRRLVQKVALMERELREMRKTESKGDAAENE</sequence>
<gene>
    <name evidence="1" type="ORF">JYE49_12740</name>
</gene>
<protein>
    <submittedName>
        <fullName evidence="1">DUF2304 domain-containing protein</fullName>
    </submittedName>
</protein>
<evidence type="ECO:0000313" key="1">
    <source>
        <dbReference type="EMBL" id="QUC66705.1"/>
    </source>
</evidence>